<evidence type="ECO:0000256" key="1">
    <source>
        <dbReference type="SAM" id="Phobius"/>
    </source>
</evidence>
<keyword evidence="1" id="KW-0812">Transmembrane</keyword>
<organism evidence="2 3">
    <name type="scientific">Paenimyroides aestuarii</name>
    <dbReference type="NCBI Taxonomy" id="2968490"/>
    <lineage>
        <taxon>Bacteria</taxon>
        <taxon>Pseudomonadati</taxon>
        <taxon>Bacteroidota</taxon>
        <taxon>Flavobacteriia</taxon>
        <taxon>Flavobacteriales</taxon>
        <taxon>Flavobacteriaceae</taxon>
        <taxon>Paenimyroides</taxon>
    </lineage>
</organism>
<sequence>MFQRKLPADPSALVLAIVALCMAILFGCCGLSFVGLALSIIGLVSANKSLKEYLVNPETYSHNSRENVNTARIINIIALVINGLITLSFVVYLVITGSFMFSAIRDEMNKSKNDTLSRVDDEEWDYEAEEDSIYIYTDSLNQPQDSLNQE</sequence>
<dbReference type="EMBL" id="CP102382">
    <property type="protein sequence ID" value="UUV22207.1"/>
    <property type="molecule type" value="Genomic_DNA"/>
</dbReference>
<proteinExistence type="predicted"/>
<keyword evidence="1" id="KW-0472">Membrane</keyword>
<dbReference type="Proteomes" id="UP001317001">
    <property type="component" value="Chromosome"/>
</dbReference>
<feature type="transmembrane region" description="Helical" evidence="1">
    <location>
        <begin position="12"/>
        <end position="44"/>
    </location>
</feature>
<name>A0ABY5NUD4_9FLAO</name>
<keyword evidence="1" id="KW-1133">Transmembrane helix</keyword>
<evidence type="ECO:0000313" key="3">
    <source>
        <dbReference type="Proteomes" id="UP001317001"/>
    </source>
</evidence>
<protein>
    <submittedName>
        <fullName evidence="2">CCC motif membrane protein</fullName>
    </submittedName>
</protein>
<dbReference type="RefSeq" id="WP_257500124.1">
    <property type="nucleotide sequence ID" value="NZ_CP102382.1"/>
</dbReference>
<gene>
    <name evidence="2" type="ORF">NPX36_04000</name>
</gene>
<feature type="transmembrane region" description="Helical" evidence="1">
    <location>
        <begin position="73"/>
        <end position="95"/>
    </location>
</feature>
<dbReference type="NCBIfam" id="NF040945">
    <property type="entry name" value="CCC_membrane"/>
    <property type="match status" value="1"/>
</dbReference>
<evidence type="ECO:0000313" key="2">
    <source>
        <dbReference type="EMBL" id="UUV22207.1"/>
    </source>
</evidence>
<keyword evidence="3" id="KW-1185">Reference proteome</keyword>
<dbReference type="PROSITE" id="PS51257">
    <property type="entry name" value="PROKAR_LIPOPROTEIN"/>
    <property type="match status" value="1"/>
</dbReference>
<reference evidence="2 3" key="1">
    <citation type="submission" date="2022-08" db="EMBL/GenBank/DDBJ databases">
        <title>Myroides zhujiangensis sp. nov., a novel bacterium isolated from sediment in the Pearl River Estuary.</title>
        <authorList>
            <person name="Cui L."/>
        </authorList>
    </citation>
    <scope>NUCLEOTIDE SEQUENCE [LARGE SCALE GENOMIC DNA]</scope>
    <source>
        <strain evidence="2 3">SCSIO 72103</strain>
    </source>
</reference>
<accession>A0ABY5NUD4</accession>